<sequence length="184" mass="21131">MGIGKASIPNFYFMEISEAKLLLPELTSIQPEIWADLGCGSGIFTYALAEKLSRESKIFAVDRIRQKFSGRYDQAKIDFIQADFENDDLNISSLDGVLLANALHFVKDKARLIQKFEMYFEQENGKWIIVEYDHSVPNQWEPYPIPFVQLKLLFSQFGYSKIEKIGERKSVFGGTMYSAFITKT</sequence>
<dbReference type="GO" id="GO:0032259">
    <property type="term" value="P:methylation"/>
    <property type="evidence" value="ECO:0007669"/>
    <property type="project" value="UniProtKB-KW"/>
</dbReference>
<reference evidence="2 3" key="1">
    <citation type="submission" date="2018-09" db="EMBL/GenBank/DDBJ databases">
        <title>Genomic Encyclopedia of Archaeal and Bacterial Type Strains, Phase II (KMG-II): from individual species to whole genera.</title>
        <authorList>
            <person name="Goeker M."/>
        </authorList>
    </citation>
    <scope>NUCLEOTIDE SEQUENCE [LARGE SCALE GENOMIC DNA]</scope>
    <source>
        <strain evidence="2 3">DSM 27620</strain>
    </source>
</reference>
<dbReference type="AlphaFoldDB" id="A0A420DDX6"/>
<gene>
    <name evidence="2" type="ORF">BXY58_0728</name>
</gene>
<protein>
    <submittedName>
        <fullName evidence="2">Methyltransferase family protein</fullName>
    </submittedName>
</protein>
<dbReference type="InterPro" id="IPR029063">
    <property type="entry name" value="SAM-dependent_MTases_sf"/>
</dbReference>
<dbReference type="CDD" id="cd02440">
    <property type="entry name" value="AdoMet_MTases"/>
    <property type="match status" value="1"/>
</dbReference>
<dbReference type="SUPFAM" id="SSF53335">
    <property type="entry name" value="S-adenosyl-L-methionine-dependent methyltransferases"/>
    <property type="match status" value="1"/>
</dbReference>
<dbReference type="Proteomes" id="UP000285906">
    <property type="component" value="Unassembled WGS sequence"/>
</dbReference>
<dbReference type="GO" id="GO:0008757">
    <property type="term" value="F:S-adenosylmethionine-dependent methyltransferase activity"/>
    <property type="evidence" value="ECO:0007669"/>
    <property type="project" value="InterPro"/>
</dbReference>
<dbReference type="InterPro" id="IPR013216">
    <property type="entry name" value="Methyltransf_11"/>
</dbReference>
<dbReference type="Pfam" id="PF08241">
    <property type="entry name" value="Methyltransf_11"/>
    <property type="match status" value="1"/>
</dbReference>
<comment type="caution">
    <text evidence="2">The sequence shown here is derived from an EMBL/GenBank/DDBJ whole genome shotgun (WGS) entry which is preliminary data.</text>
</comment>
<evidence type="ECO:0000313" key="3">
    <source>
        <dbReference type="Proteomes" id="UP000285906"/>
    </source>
</evidence>
<evidence type="ECO:0000313" key="2">
    <source>
        <dbReference type="EMBL" id="RKE90135.1"/>
    </source>
</evidence>
<name>A0A420DDX6_9FLAO</name>
<feature type="domain" description="Methyltransferase type 11" evidence="1">
    <location>
        <begin position="36"/>
        <end position="116"/>
    </location>
</feature>
<proteinExistence type="predicted"/>
<accession>A0A420DDX6</accession>
<evidence type="ECO:0000259" key="1">
    <source>
        <dbReference type="Pfam" id="PF08241"/>
    </source>
</evidence>
<keyword evidence="2" id="KW-0808">Transferase</keyword>
<dbReference type="EMBL" id="RAQH01000001">
    <property type="protein sequence ID" value="RKE90135.1"/>
    <property type="molecule type" value="Genomic_DNA"/>
</dbReference>
<dbReference type="Gene3D" id="3.40.50.150">
    <property type="entry name" value="Vaccinia Virus protein VP39"/>
    <property type="match status" value="1"/>
</dbReference>
<keyword evidence="2" id="KW-0489">Methyltransferase</keyword>
<organism evidence="2 3">
    <name type="scientific">Epilithonimonas arachidiradicis</name>
    <dbReference type="NCBI Taxonomy" id="1617282"/>
    <lineage>
        <taxon>Bacteria</taxon>
        <taxon>Pseudomonadati</taxon>
        <taxon>Bacteroidota</taxon>
        <taxon>Flavobacteriia</taxon>
        <taxon>Flavobacteriales</taxon>
        <taxon>Weeksellaceae</taxon>
        <taxon>Chryseobacterium group</taxon>
        <taxon>Epilithonimonas</taxon>
    </lineage>
</organism>